<organism evidence="2 3">
    <name type="scientific">Ferrithrix thermotolerans DSM 19514</name>
    <dbReference type="NCBI Taxonomy" id="1121881"/>
    <lineage>
        <taxon>Bacteria</taxon>
        <taxon>Bacillati</taxon>
        <taxon>Actinomycetota</taxon>
        <taxon>Acidimicrobiia</taxon>
        <taxon>Acidimicrobiales</taxon>
        <taxon>Acidimicrobiaceae</taxon>
        <taxon>Ferrithrix</taxon>
    </lineage>
</organism>
<gene>
    <name evidence="2" type="ORF">SAMN02745225_02364</name>
</gene>
<dbReference type="Proteomes" id="UP000184295">
    <property type="component" value="Unassembled WGS sequence"/>
</dbReference>
<dbReference type="AlphaFoldDB" id="A0A1M4YLD7"/>
<reference evidence="3" key="1">
    <citation type="submission" date="2016-11" db="EMBL/GenBank/DDBJ databases">
        <authorList>
            <person name="Varghese N."/>
            <person name="Submissions S."/>
        </authorList>
    </citation>
    <scope>NUCLEOTIDE SEQUENCE [LARGE SCALE GENOMIC DNA]</scope>
    <source>
        <strain evidence="3">DSM 19514</strain>
    </source>
</reference>
<name>A0A1M4YLD7_9ACTN</name>
<feature type="compositionally biased region" description="Polar residues" evidence="1">
    <location>
        <begin position="1"/>
        <end position="14"/>
    </location>
</feature>
<feature type="region of interest" description="Disordered" evidence="1">
    <location>
        <begin position="1"/>
        <end position="21"/>
    </location>
</feature>
<proteinExistence type="predicted"/>
<evidence type="ECO:0000256" key="1">
    <source>
        <dbReference type="SAM" id="MobiDB-lite"/>
    </source>
</evidence>
<evidence type="ECO:0000313" key="3">
    <source>
        <dbReference type="Proteomes" id="UP000184295"/>
    </source>
</evidence>
<accession>A0A1M4YLD7</accession>
<evidence type="ECO:0000313" key="2">
    <source>
        <dbReference type="EMBL" id="SHF06589.1"/>
    </source>
</evidence>
<sequence>MTRSPKARSPQSPHRPTPKAIQSLANEDGDYEHPLFSLALLSRVQGHHWNWEDLTPAESREILDFLTAVSKKSWGQIKEDQTESGKPQHHYHKVKDLCKEAQTLLQEGELDDLTMLYRFGVSRRARLWGYLHKGTFHILWWDPEHRVYPTTARS</sequence>
<keyword evidence="3" id="KW-1185">Reference proteome</keyword>
<dbReference type="EMBL" id="FQUL01000081">
    <property type="protein sequence ID" value="SHF06589.1"/>
    <property type="molecule type" value="Genomic_DNA"/>
</dbReference>
<protein>
    <submittedName>
        <fullName evidence="2">Uncharacterized protein</fullName>
    </submittedName>
</protein>